<feature type="compositionally biased region" description="Low complexity" evidence="10">
    <location>
        <begin position="625"/>
        <end position="640"/>
    </location>
</feature>
<dbReference type="GO" id="GO:0004931">
    <property type="term" value="F:extracellularly ATP-gated monoatomic cation channel activity"/>
    <property type="evidence" value="ECO:0007669"/>
    <property type="project" value="TreeGrafter"/>
</dbReference>
<keyword evidence="7 11" id="KW-0472">Membrane</keyword>
<evidence type="ECO:0000256" key="1">
    <source>
        <dbReference type="ARBA" id="ARBA00004308"/>
    </source>
</evidence>
<accession>A0A2H1CK31</accession>
<reference evidence="12" key="1">
    <citation type="submission" date="2019-03" db="EMBL/GenBank/DDBJ databases">
        <title>Improved annotation for the trematode Fasciola hepatica.</title>
        <authorList>
            <person name="Choi Y.-J."/>
            <person name="Martin J."/>
            <person name="Mitreva M."/>
        </authorList>
    </citation>
    <scope>NUCLEOTIDE SEQUENCE [LARGE SCALE GENOMIC DNA]</scope>
</reference>
<keyword evidence="3" id="KW-0813">Transport</keyword>
<dbReference type="AlphaFoldDB" id="A0A2H1CK31"/>
<dbReference type="EMBL" id="JXXN02000877">
    <property type="protein sequence ID" value="THD26065.1"/>
    <property type="molecule type" value="Genomic_DNA"/>
</dbReference>
<feature type="transmembrane region" description="Helical" evidence="11">
    <location>
        <begin position="444"/>
        <end position="466"/>
    </location>
</feature>
<evidence type="ECO:0000256" key="11">
    <source>
        <dbReference type="SAM" id="Phobius"/>
    </source>
</evidence>
<evidence type="ECO:0000256" key="4">
    <source>
        <dbReference type="ARBA" id="ARBA00022692"/>
    </source>
</evidence>
<evidence type="ECO:0000256" key="3">
    <source>
        <dbReference type="ARBA" id="ARBA00022448"/>
    </source>
</evidence>
<organism evidence="12 13">
    <name type="scientific">Fasciola hepatica</name>
    <name type="common">Liver fluke</name>
    <dbReference type="NCBI Taxonomy" id="6192"/>
    <lineage>
        <taxon>Eukaryota</taxon>
        <taxon>Metazoa</taxon>
        <taxon>Spiralia</taxon>
        <taxon>Lophotrochozoa</taxon>
        <taxon>Platyhelminthes</taxon>
        <taxon>Trematoda</taxon>
        <taxon>Digenea</taxon>
        <taxon>Plagiorchiida</taxon>
        <taxon>Echinostomata</taxon>
        <taxon>Echinostomatoidea</taxon>
        <taxon>Fasciolidae</taxon>
        <taxon>Fasciola</taxon>
    </lineage>
</organism>
<dbReference type="GO" id="GO:0005886">
    <property type="term" value="C:plasma membrane"/>
    <property type="evidence" value="ECO:0007669"/>
    <property type="project" value="TreeGrafter"/>
</dbReference>
<evidence type="ECO:0000256" key="9">
    <source>
        <dbReference type="ARBA" id="ARBA00023303"/>
    </source>
</evidence>
<dbReference type="InterPro" id="IPR027309">
    <property type="entry name" value="P2X_extracellular_dom_sf"/>
</dbReference>
<dbReference type="GO" id="GO:0070588">
    <property type="term" value="P:calcium ion transmembrane transport"/>
    <property type="evidence" value="ECO:0007669"/>
    <property type="project" value="TreeGrafter"/>
</dbReference>
<dbReference type="InterPro" id="IPR059116">
    <property type="entry name" value="P2X_receptor"/>
</dbReference>
<evidence type="ECO:0000256" key="5">
    <source>
        <dbReference type="ARBA" id="ARBA00022989"/>
    </source>
</evidence>
<evidence type="ECO:0000256" key="10">
    <source>
        <dbReference type="SAM" id="MobiDB-lite"/>
    </source>
</evidence>
<dbReference type="Proteomes" id="UP000230066">
    <property type="component" value="Unassembled WGS sequence"/>
</dbReference>
<keyword evidence="4 11" id="KW-0812">Transmembrane</keyword>
<evidence type="ECO:0000256" key="7">
    <source>
        <dbReference type="ARBA" id="ARBA00023136"/>
    </source>
</evidence>
<evidence type="ECO:0000256" key="2">
    <source>
        <dbReference type="ARBA" id="ARBA00009848"/>
    </source>
</evidence>
<evidence type="ECO:0000256" key="6">
    <source>
        <dbReference type="ARBA" id="ARBA00023065"/>
    </source>
</evidence>
<evidence type="ECO:0000313" key="12">
    <source>
        <dbReference type="EMBL" id="THD26065.1"/>
    </source>
</evidence>
<sequence length="640" mass="72564">MIRFSSPQSRRRRKYTKNRTSITKLSVIIRSAQDIFTDIMFVFEMPKVVHIRNPALAILFRVIQMSILTYFVIFVMWWNKGYQSFDRALSGVTVKVRGVTWVGENALSPTRPLLDNGDYELQSLQNSGVYLTTRIRGRTIQQLGYCAELIDLPDARCSTNEHCRPGATAGHSIQAPGGQVFIAEEIDLDDDGHGVFTGRCIQDKKVCEIYGWCPVSESTGNVNFSRYLSPPQVVTPVNVLQEPFDLFTSLDFLHQHRSSWESTKLQLTAPLFDVLNYTLFIRSAIEFPYFYVKRRNILPWMTEHYLHTCLYDPNHLHNQYCPVFRVSDMIRLAGANPDRMLYFGGVIAVTIDWTCDLDWSVEYCVPKYEFRQLDHMTEQNESELITGAGLAEGSTQELTVHYGHARSSEGGKYRLLLTTQGIAFIIRVTGQAGKFNLLSFTMRFGSGLALLGGATILCDLIVFHFMRDREHFREVSCDDKTLKRLLGMSTTNTRSVHLMRRNAFHVKRYGAQLRTNRDFRDNAGSVRRANNTSALLPLITLSTTSFARDKSQLSHSTDVSNDQEGPGEINTTSPKTLFVESQMDTSTAVRLSWLSTRSSVSQHCYPIGLDECINSPMYTSHTKNSSSVSMRSDSSFSDVV</sequence>
<keyword evidence="5 11" id="KW-1133">Transmembrane helix</keyword>
<name>A0A2H1CK31_FASHE</name>
<dbReference type="PANTHER" id="PTHR10125:SF31">
    <property type="entry name" value="P2X RECEPTOR E"/>
    <property type="match status" value="1"/>
</dbReference>
<feature type="region of interest" description="Disordered" evidence="10">
    <location>
        <begin position="552"/>
        <end position="573"/>
    </location>
</feature>
<feature type="region of interest" description="Disordered" evidence="10">
    <location>
        <begin position="620"/>
        <end position="640"/>
    </location>
</feature>
<comment type="subcellular location">
    <subcellularLocation>
        <location evidence="1">Endomembrane system</location>
    </subcellularLocation>
</comment>
<comment type="caution">
    <text evidence="12">The sequence shown here is derived from an EMBL/GenBank/DDBJ whole genome shotgun (WGS) entry which is preliminary data.</text>
</comment>
<evidence type="ECO:0000256" key="8">
    <source>
        <dbReference type="ARBA" id="ARBA00023286"/>
    </source>
</evidence>
<dbReference type="GO" id="GO:0012505">
    <property type="term" value="C:endomembrane system"/>
    <property type="evidence" value="ECO:0007669"/>
    <property type="project" value="UniProtKB-SubCell"/>
</dbReference>
<dbReference type="GO" id="GO:0098794">
    <property type="term" value="C:postsynapse"/>
    <property type="evidence" value="ECO:0007669"/>
    <property type="project" value="GOC"/>
</dbReference>
<protein>
    <submittedName>
        <fullName evidence="12">P2X purinoceptor 4</fullName>
    </submittedName>
</protein>
<dbReference type="Gene3D" id="2.60.490.10">
    <property type="entry name" value="atp-gated p2x4 ion channel domain"/>
    <property type="match status" value="1"/>
</dbReference>
<comment type="similarity">
    <text evidence="2">Belongs to the P2X receptor family.</text>
</comment>
<keyword evidence="13" id="KW-1185">Reference proteome</keyword>
<keyword evidence="6" id="KW-0406">Ion transport</keyword>
<keyword evidence="8" id="KW-1071">Ligand-gated ion channel</keyword>
<evidence type="ECO:0000313" key="13">
    <source>
        <dbReference type="Proteomes" id="UP000230066"/>
    </source>
</evidence>
<proteinExistence type="inferred from homology"/>
<dbReference type="Pfam" id="PF00864">
    <property type="entry name" value="P2X_receptor"/>
    <property type="match status" value="2"/>
</dbReference>
<feature type="transmembrane region" description="Helical" evidence="11">
    <location>
        <begin position="55"/>
        <end position="78"/>
    </location>
</feature>
<feature type="compositionally biased region" description="Polar residues" evidence="10">
    <location>
        <begin position="553"/>
        <end position="573"/>
    </location>
</feature>
<keyword evidence="9" id="KW-0407">Ion channel</keyword>
<gene>
    <name evidence="12" type="ORF">D915_003158</name>
</gene>
<dbReference type="PANTHER" id="PTHR10125">
    <property type="entry name" value="P2X PURINOCEPTOR"/>
    <property type="match status" value="1"/>
</dbReference>